<dbReference type="PROSITE" id="PS50901">
    <property type="entry name" value="FTSK"/>
    <property type="match status" value="1"/>
</dbReference>
<reference evidence="5 6" key="1">
    <citation type="submission" date="2020-10" db="EMBL/GenBank/DDBJ databases">
        <title>ChiBAC.</title>
        <authorList>
            <person name="Zenner C."/>
            <person name="Hitch T.C.A."/>
            <person name="Clavel T."/>
        </authorList>
    </citation>
    <scope>NUCLEOTIDE SEQUENCE [LARGE SCALE GENOMIC DNA]</scope>
    <source>
        <strain evidence="5 6">DSM 107455</strain>
    </source>
</reference>
<evidence type="ECO:0000256" key="1">
    <source>
        <dbReference type="ARBA" id="ARBA00022741"/>
    </source>
</evidence>
<dbReference type="Gene3D" id="3.40.50.300">
    <property type="entry name" value="P-loop containing nucleotide triphosphate hydrolases"/>
    <property type="match status" value="1"/>
</dbReference>
<keyword evidence="6" id="KW-1185">Reference proteome</keyword>
<name>A0ABR9QU56_9ACTN</name>
<dbReference type="PANTHER" id="PTHR22683:SF41">
    <property type="entry name" value="DNA TRANSLOCASE FTSK"/>
    <property type="match status" value="1"/>
</dbReference>
<dbReference type="InterPro" id="IPR027417">
    <property type="entry name" value="P-loop_NTPase"/>
</dbReference>
<dbReference type="EMBL" id="JADCJZ010000003">
    <property type="protein sequence ID" value="MBE5024621.1"/>
    <property type="molecule type" value="Genomic_DNA"/>
</dbReference>
<keyword evidence="1 3" id="KW-0547">Nucleotide-binding</keyword>
<dbReference type="InterPro" id="IPR002543">
    <property type="entry name" value="FtsK_dom"/>
</dbReference>
<dbReference type="Proteomes" id="UP001194273">
    <property type="component" value="Unassembled WGS sequence"/>
</dbReference>
<dbReference type="PANTHER" id="PTHR22683">
    <property type="entry name" value="SPORULATION PROTEIN RELATED"/>
    <property type="match status" value="1"/>
</dbReference>
<evidence type="ECO:0000313" key="5">
    <source>
        <dbReference type="EMBL" id="MBE5024621.1"/>
    </source>
</evidence>
<dbReference type="InterPro" id="IPR050206">
    <property type="entry name" value="FtsK/SpoIIIE/SftA"/>
</dbReference>
<protein>
    <submittedName>
        <fullName evidence="5">Cell division protein FtsK</fullName>
    </submittedName>
</protein>
<keyword evidence="5" id="KW-0131">Cell cycle</keyword>
<accession>A0ABR9QU56</accession>
<dbReference type="Pfam" id="PF01580">
    <property type="entry name" value="FtsK_SpoIIIE"/>
    <property type="match status" value="1"/>
</dbReference>
<sequence length="787" mass="86348">MSASGFVDRLAVASTISLGRARVPVDCVGTANIWIDEDFTPRTLRIAQEIVVKALCGTAPGDLELAFFDYSLRGVAAPFSSLSEAHLLRTLLTERDLTDYIASLKRHIQGVRNVMQGREESLVSFRRVTGRAVESYRLVVICADMYLLDDRTKEDLSILLSAGPGAGVSFLIVSPSDAEFDFLKNRCVAVDPRALDPEVSAEFIVDACEELLRRVDSRAADPVLFSDVEDLGRMWYADSTDGVTFSVGRFGLDTVRITMGSNKEQRHNALVTGAVGQGKSNLIAVIVHSLCQRYSPLELELYLLDFKEGVTLQAYSNVDHEEYLPHARALGLEADVDFGIAVLNHLFAVYERRMRLFKRSGVQNLKQYREKTGEVVSRIVVVIDEFQMMLEEKGTAKEVVELLSRSTRLFRAAGIHFILASQTIASGVYLSKDSDIFAQTPIRLAHRNSVRESEATLGMGNTAAADLRMGEAIVNLDYGAVASNRKVQVAWADDALLARLRRSWWDQAKSEFAAPSVFDGSRAVRLVDAVDALRPLRGKRPQLLLGKTISVDDAPLLVDFADEPGRNLAVFGAGEDRLEAEDGLSNAAIGMVEAAVISLAWGNELGNAEFVVCDLCDHDTSRRNHVTGISHVVESLGLAVQTLDAGAFLDRVRELYAELPSRSEESDRVYLVCLCMEKAGSLPPEVGRLAKDGPARGVHFITWWQKASSFDGRDGMGLDGARYFDAKVLLRLDETETRHLLGPFVSWGGRRNRALVSDSVFGSEPATVIPYLPLDARGCEGILSGLV</sequence>
<keyword evidence="2 3" id="KW-0067">ATP-binding</keyword>
<dbReference type="GO" id="GO:0051301">
    <property type="term" value="P:cell division"/>
    <property type="evidence" value="ECO:0007669"/>
    <property type="project" value="UniProtKB-KW"/>
</dbReference>
<dbReference type="RefSeq" id="WP_193530243.1">
    <property type="nucleotide sequence ID" value="NZ_JADCJZ010000003.1"/>
</dbReference>
<keyword evidence="5" id="KW-0132">Cell division</keyword>
<evidence type="ECO:0000256" key="3">
    <source>
        <dbReference type="PROSITE-ProRule" id="PRU00289"/>
    </source>
</evidence>
<dbReference type="SUPFAM" id="SSF52540">
    <property type="entry name" value="P-loop containing nucleoside triphosphate hydrolases"/>
    <property type="match status" value="1"/>
</dbReference>
<proteinExistence type="predicted"/>
<evidence type="ECO:0000256" key="2">
    <source>
        <dbReference type="ARBA" id="ARBA00022840"/>
    </source>
</evidence>
<feature type="binding site" evidence="3">
    <location>
        <begin position="273"/>
        <end position="280"/>
    </location>
    <ligand>
        <name>ATP</name>
        <dbReference type="ChEBI" id="CHEBI:30616"/>
    </ligand>
</feature>
<feature type="domain" description="FtsK" evidence="4">
    <location>
        <begin position="252"/>
        <end position="455"/>
    </location>
</feature>
<gene>
    <name evidence="5" type="ORF">INF26_07125</name>
</gene>
<organism evidence="5 6">
    <name type="scientific">Thermophilibacter gallinarum</name>
    <dbReference type="NCBI Taxonomy" id="2779357"/>
    <lineage>
        <taxon>Bacteria</taxon>
        <taxon>Bacillati</taxon>
        <taxon>Actinomycetota</taxon>
        <taxon>Coriobacteriia</taxon>
        <taxon>Coriobacteriales</taxon>
        <taxon>Atopobiaceae</taxon>
        <taxon>Thermophilibacter</taxon>
    </lineage>
</organism>
<evidence type="ECO:0000313" key="6">
    <source>
        <dbReference type="Proteomes" id="UP001194273"/>
    </source>
</evidence>
<comment type="caution">
    <text evidence="5">The sequence shown here is derived from an EMBL/GenBank/DDBJ whole genome shotgun (WGS) entry which is preliminary data.</text>
</comment>
<evidence type="ECO:0000259" key="4">
    <source>
        <dbReference type="PROSITE" id="PS50901"/>
    </source>
</evidence>